<evidence type="ECO:0000259" key="6">
    <source>
        <dbReference type="Pfam" id="PF12698"/>
    </source>
</evidence>
<dbReference type="Gene3D" id="3.40.1710.10">
    <property type="entry name" value="abc type-2 transporter like domain"/>
    <property type="match status" value="1"/>
</dbReference>
<keyword evidence="3 5" id="KW-1133">Transmembrane helix</keyword>
<feature type="transmembrane region" description="Helical" evidence="5">
    <location>
        <begin position="20"/>
        <end position="40"/>
    </location>
</feature>
<reference evidence="7" key="1">
    <citation type="submission" date="2023-07" db="EMBL/GenBank/DDBJ databases">
        <title>Between Cages and Wild: Unraveling the Impact of Captivity on Animal Microbiomes and Antimicrobial Resistance.</title>
        <authorList>
            <person name="Schmartz G.P."/>
            <person name="Rehner J."/>
            <person name="Schuff M.J."/>
            <person name="Becker S.L."/>
            <person name="Kravczyk M."/>
            <person name="Gurevich A."/>
            <person name="Francke R."/>
            <person name="Mueller R."/>
            <person name="Keller V."/>
            <person name="Keller A."/>
        </authorList>
    </citation>
    <scope>NUCLEOTIDE SEQUENCE</scope>
    <source>
        <strain evidence="7">S12M_St_49</strain>
    </source>
</reference>
<feature type="domain" description="ABC-2 type transporter transmembrane" evidence="6">
    <location>
        <begin position="383"/>
        <end position="706"/>
    </location>
</feature>
<evidence type="ECO:0000256" key="4">
    <source>
        <dbReference type="ARBA" id="ARBA00023136"/>
    </source>
</evidence>
<dbReference type="EMBL" id="JAUMVS010000032">
    <property type="protein sequence ID" value="MDO4841602.1"/>
    <property type="molecule type" value="Genomic_DNA"/>
</dbReference>
<proteinExistence type="predicted"/>
<evidence type="ECO:0000256" key="5">
    <source>
        <dbReference type="SAM" id="Phobius"/>
    </source>
</evidence>
<dbReference type="PANTHER" id="PTHR43077">
    <property type="entry name" value="TRANSPORT PERMEASE YVFS-RELATED"/>
    <property type="match status" value="1"/>
</dbReference>
<evidence type="ECO:0000313" key="8">
    <source>
        <dbReference type="Proteomes" id="UP001168575"/>
    </source>
</evidence>
<name>A0AA43UAZ7_9ACTN</name>
<dbReference type="NCBIfam" id="TIGR03062">
    <property type="entry name" value="pip_yhgE_Cterm"/>
    <property type="match status" value="1"/>
</dbReference>
<feature type="transmembrane region" description="Helical" evidence="5">
    <location>
        <begin position="529"/>
        <end position="548"/>
    </location>
</feature>
<keyword evidence="4 5" id="KW-0472">Membrane</keyword>
<comment type="subcellular location">
    <subcellularLocation>
        <location evidence="1">Membrane</location>
        <topology evidence="1">Multi-pass membrane protein</topology>
    </subcellularLocation>
</comment>
<dbReference type="InterPro" id="IPR017501">
    <property type="entry name" value="Phage_infect_YhgE_C"/>
</dbReference>
<feature type="transmembrane region" description="Helical" evidence="5">
    <location>
        <begin position="602"/>
        <end position="623"/>
    </location>
</feature>
<keyword evidence="8" id="KW-1185">Reference proteome</keyword>
<evidence type="ECO:0000313" key="7">
    <source>
        <dbReference type="EMBL" id="MDO4841602.1"/>
    </source>
</evidence>
<evidence type="ECO:0000256" key="1">
    <source>
        <dbReference type="ARBA" id="ARBA00004141"/>
    </source>
</evidence>
<keyword evidence="2 5" id="KW-0812">Transmembrane</keyword>
<dbReference type="PANTHER" id="PTHR43077:SF10">
    <property type="entry name" value="TRANSPORT PERMEASE PROTEIN"/>
    <property type="match status" value="1"/>
</dbReference>
<feature type="transmembrane region" description="Helical" evidence="5">
    <location>
        <begin position="635"/>
        <end position="654"/>
    </location>
</feature>
<evidence type="ECO:0000256" key="2">
    <source>
        <dbReference type="ARBA" id="ARBA00022692"/>
    </source>
</evidence>
<gene>
    <name evidence="7" type="ORF">Q3982_02880</name>
</gene>
<dbReference type="GO" id="GO:0016020">
    <property type="term" value="C:membrane"/>
    <property type="evidence" value="ECO:0007669"/>
    <property type="project" value="UniProtKB-SubCell"/>
</dbReference>
<dbReference type="NCBIfam" id="TIGR03061">
    <property type="entry name" value="pip_yhgE_Nterm"/>
    <property type="match status" value="1"/>
</dbReference>
<feature type="transmembrane region" description="Helical" evidence="5">
    <location>
        <begin position="686"/>
        <end position="707"/>
    </location>
</feature>
<dbReference type="GO" id="GO:0140359">
    <property type="term" value="F:ABC-type transporter activity"/>
    <property type="evidence" value="ECO:0007669"/>
    <property type="project" value="InterPro"/>
</dbReference>
<dbReference type="InterPro" id="IPR013525">
    <property type="entry name" value="ABC2_TM"/>
</dbReference>
<feature type="transmembrane region" description="Helical" evidence="5">
    <location>
        <begin position="568"/>
        <end position="596"/>
    </location>
</feature>
<comment type="caution">
    <text evidence="7">The sequence shown here is derived from an EMBL/GenBank/DDBJ whole genome shotgun (WGS) entry which is preliminary data.</text>
</comment>
<dbReference type="InterPro" id="IPR017500">
    <property type="entry name" value="Phage_infect_YhgE_N"/>
</dbReference>
<dbReference type="AlphaFoldDB" id="A0AA43UAZ7"/>
<dbReference type="InterPro" id="IPR051328">
    <property type="entry name" value="T7SS_ABC-Transporter"/>
</dbReference>
<organism evidence="7 8">
    <name type="scientific">Phoenicibacter congonensis</name>
    <dbReference type="NCBI Taxonomy" id="1944646"/>
    <lineage>
        <taxon>Bacteria</taxon>
        <taxon>Bacillati</taxon>
        <taxon>Actinomycetota</taxon>
        <taxon>Coriobacteriia</taxon>
        <taxon>Eggerthellales</taxon>
        <taxon>Eggerthellaceae</taxon>
        <taxon>Phoenicibacter</taxon>
    </lineage>
</organism>
<dbReference type="Pfam" id="PF12698">
    <property type="entry name" value="ABC2_membrane_3"/>
    <property type="match status" value="2"/>
</dbReference>
<feature type="domain" description="ABC-2 type transporter transmembrane" evidence="6">
    <location>
        <begin position="29"/>
        <end position="246"/>
    </location>
</feature>
<protein>
    <submittedName>
        <fullName evidence="7">YhgE/Pip domain-containing protein</fullName>
    </submittedName>
</protein>
<accession>A0AA43UAZ7</accession>
<dbReference type="Proteomes" id="UP001168575">
    <property type="component" value="Unassembled WGS sequence"/>
</dbReference>
<evidence type="ECO:0000256" key="3">
    <source>
        <dbReference type="ARBA" id="ARBA00022989"/>
    </source>
</evidence>
<sequence length="728" mass="78793">MSNIWKIFKLDLHALRQNVVSVILAVGLVIMPSMFVWYNVLACWDVFGNTGNLKVAVANTDSGYKSELLPMSVNIGNEVINALRGNDQMNWVFTDEEDAIDGAASGRYYAALVIPETFSQEMLTFYTSGAERAPIIYYSNEKKSAIAPKVTDQGADQISYQVNKVFASTLSEVILNTLNSAINLTDDDTTSDNVTKLIDRINDASQKMKQHATLLSSYLDMVSATQSLITSSQTLLSQTESSINELYADGDGTGETVDNLAAALEATTESLINSIDLSISNYQKTADSIDEAFAGGNTTSQDAASSLTAKAQRMDELADSYDTVIASLEALEKKVPTEYQTAFEQFILVLKGSVELQRTAADSLRASADDVTSANADVQARHQEIKAQVEDAIASLKNVETTYTSDLKPQLDQVSAEVAEVASQLSSNYQKLTSIEGDLSSSMTNADSKLAGARTAVEGAISELNTAGDKLSSIHDKLQDAMNSGGIEQVKEVLGNNPSLLAENLSAPISIERIAEFPVSTFGTSMSPLYATLGLWVGSLLSVVLIKVTPSEKTLSACKRKPHMHEIFLGRFGVFAVISTLQSLVMSLGNLIFLGVQSTDPALYVLCFWVSGLVFQFIMYTLVASFGNVGKAIGVLLLIIQVTSSGGSFPLQLLPEYATILNPFLPATYVINSMRAAISGLYQGDYWIYLGKLLLFLIPMAIIGLVLRRPFVKLNENFVARVEKSKII</sequence>